<accession>A0A1G2HXM6</accession>
<sequence>MKRDNQKTKPSNDWDMDDLRKLPINAVRVLSVFIEKNEETLDSPELQEALEKRGISGKKFGATMAVFSKYKKEALLRPILNLGRGNRWLISEKYLSLIKDFIAEVRPYLDKK</sequence>
<evidence type="ECO:0000313" key="2">
    <source>
        <dbReference type="Proteomes" id="UP000178380"/>
    </source>
</evidence>
<proteinExistence type="predicted"/>
<organism evidence="1 2">
    <name type="scientific">Candidatus Staskawiczbacteria bacterium RIFCSPHIGHO2_02_FULL_34_10</name>
    <dbReference type="NCBI Taxonomy" id="1802205"/>
    <lineage>
        <taxon>Bacteria</taxon>
        <taxon>Candidatus Staskawicziibacteriota</taxon>
    </lineage>
</organism>
<gene>
    <name evidence="1" type="ORF">A3C58_02645</name>
</gene>
<dbReference type="Proteomes" id="UP000178380">
    <property type="component" value="Unassembled WGS sequence"/>
</dbReference>
<evidence type="ECO:0000313" key="1">
    <source>
        <dbReference type="EMBL" id="OGZ66578.1"/>
    </source>
</evidence>
<dbReference type="EMBL" id="MHOR01000029">
    <property type="protein sequence ID" value="OGZ66578.1"/>
    <property type="molecule type" value="Genomic_DNA"/>
</dbReference>
<name>A0A1G2HXM6_9BACT</name>
<comment type="caution">
    <text evidence="1">The sequence shown here is derived from an EMBL/GenBank/DDBJ whole genome shotgun (WGS) entry which is preliminary data.</text>
</comment>
<reference evidence="1 2" key="1">
    <citation type="journal article" date="2016" name="Nat. Commun.">
        <title>Thousands of microbial genomes shed light on interconnected biogeochemical processes in an aquifer system.</title>
        <authorList>
            <person name="Anantharaman K."/>
            <person name="Brown C.T."/>
            <person name="Hug L.A."/>
            <person name="Sharon I."/>
            <person name="Castelle C.J."/>
            <person name="Probst A.J."/>
            <person name="Thomas B.C."/>
            <person name="Singh A."/>
            <person name="Wilkins M.J."/>
            <person name="Karaoz U."/>
            <person name="Brodie E.L."/>
            <person name="Williams K.H."/>
            <person name="Hubbard S.S."/>
            <person name="Banfield J.F."/>
        </authorList>
    </citation>
    <scope>NUCLEOTIDE SEQUENCE [LARGE SCALE GENOMIC DNA]</scope>
</reference>
<dbReference type="AlphaFoldDB" id="A0A1G2HXM6"/>
<evidence type="ECO:0008006" key="3">
    <source>
        <dbReference type="Google" id="ProtNLM"/>
    </source>
</evidence>
<protein>
    <recommendedName>
        <fullName evidence="3">Restriction system protein Mrr-like N-terminal domain-containing protein</fullName>
    </recommendedName>
</protein>
<dbReference type="STRING" id="1802205.A3C58_02645"/>